<evidence type="ECO:0000313" key="2">
    <source>
        <dbReference type="EMBL" id="MCP2314055.1"/>
    </source>
</evidence>
<gene>
    <name evidence="2" type="ORF">FHR36_007254</name>
</gene>
<feature type="region of interest" description="Disordered" evidence="1">
    <location>
        <begin position="80"/>
        <end position="108"/>
    </location>
</feature>
<accession>A0ABT1J9C9</accession>
<name>A0ABT1J9C9_9ACTN</name>
<proteinExistence type="predicted"/>
<keyword evidence="3" id="KW-1185">Reference proteome</keyword>
<dbReference type="RefSeq" id="WP_253804404.1">
    <property type="nucleotide sequence ID" value="NZ_BAAAUB010000050.1"/>
</dbReference>
<evidence type="ECO:0000256" key="1">
    <source>
        <dbReference type="SAM" id="MobiDB-lite"/>
    </source>
</evidence>
<comment type="caution">
    <text evidence="2">The sequence shown here is derived from an EMBL/GenBank/DDBJ whole genome shotgun (WGS) entry which is preliminary data.</text>
</comment>
<organism evidence="2 3">
    <name type="scientific">Kitasatospora paracochleata</name>
    <dbReference type="NCBI Taxonomy" id="58354"/>
    <lineage>
        <taxon>Bacteria</taxon>
        <taxon>Bacillati</taxon>
        <taxon>Actinomycetota</taxon>
        <taxon>Actinomycetes</taxon>
        <taxon>Kitasatosporales</taxon>
        <taxon>Streptomycetaceae</taxon>
        <taxon>Kitasatospora</taxon>
    </lineage>
</organism>
<dbReference type="EMBL" id="JAMZDX010000008">
    <property type="protein sequence ID" value="MCP2314055.1"/>
    <property type="molecule type" value="Genomic_DNA"/>
</dbReference>
<reference evidence="2 3" key="1">
    <citation type="submission" date="2022-06" db="EMBL/GenBank/DDBJ databases">
        <title>Sequencing the genomes of 1000 actinobacteria strains.</title>
        <authorList>
            <person name="Klenk H.-P."/>
        </authorList>
    </citation>
    <scope>NUCLEOTIDE SEQUENCE [LARGE SCALE GENOMIC DNA]</scope>
    <source>
        <strain evidence="2 3">DSM 41656</strain>
    </source>
</reference>
<sequence>MTISTNTVEHRPVDRHRPWQITGTAYSAARITVADLADKLTDTPDHLPVSLGVPDWDCRDFAPLRSTVWDGALVLKTSPAETDPNTLDLDLPAPVPTDGGKAPADGSEERGALTVGDLAAILAALPDHAPVMVLVPGWNGDTELVLDYVAEHSTCLVLDTDYPACDPYADHD</sequence>
<protein>
    <submittedName>
        <fullName evidence="2">Uncharacterized protein</fullName>
    </submittedName>
</protein>
<dbReference type="Proteomes" id="UP001206483">
    <property type="component" value="Unassembled WGS sequence"/>
</dbReference>
<evidence type="ECO:0000313" key="3">
    <source>
        <dbReference type="Proteomes" id="UP001206483"/>
    </source>
</evidence>